<feature type="domain" description="Type 4 fimbrial biogenesis protein PilX N-terminal" evidence="1">
    <location>
        <begin position="15"/>
        <end position="64"/>
    </location>
</feature>
<proteinExistence type="predicted"/>
<organism evidence="2 3">
    <name type="scientific">Variovorax robiniae</name>
    <dbReference type="NCBI Taxonomy" id="1836199"/>
    <lineage>
        <taxon>Bacteria</taxon>
        <taxon>Pseudomonadati</taxon>
        <taxon>Pseudomonadota</taxon>
        <taxon>Betaproteobacteria</taxon>
        <taxon>Burkholderiales</taxon>
        <taxon>Comamonadaceae</taxon>
        <taxon>Variovorax</taxon>
    </lineage>
</organism>
<evidence type="ECO:0000259" key="1">
    <source>
        <dbReference type="Pfam" id="PF14341"/>
    </source>
</evidence>
<reference evidence="2 3" key="1">
    <citation type="submission" date="2024-03" db="EMBL/GenBank/DDBJ databases">
        <title>Novel species of the genus Variovorax.</title>
        <authorList>
            <person name="Liu Q."/>
            <person name="Xin Y.-H."/>
        </authorList>
    </citation>
    <scope>NUCLEOTIDE SEQUENCE [LARGE SCALE GENOMIC DNA]</scope>
    <source>
        <strain evidence="2 3">KACC 18901</strain>
    </source>
</reference>
<dbReference type="RefSeq" id="WP_340339388.1">
    <property type="nucleotide sequence ID" value="NZ_JBBKZS010000027.1"/>
</dbReference>
<dbReference type="Pfam" id="PF14341">
    <property type="entry name" value="PilX_N"/>
    <property type="match status" value="1"/>
</dbReference>
<evidence type="ECO:0000313" key="3">
    <source>
        <dbReference type="Proteomes" id="UP001367030"/>
    </source>
</evidence>
<protein>
    <submittedName>
        <fullName evidence="2">Pilus assembly PilX N-terminal domain-containing protein</fullName>
    </submittedName>
</protein>
<evidence type="ECO:0000313" key="2">
    <source>
        <dbReference type="EMBL" id="MEJ8859349.1"/>
    </source>
</evidence>
<sequence>MKNPNLPRPSRKSQRGATLMIAMIFLVILTLVVVSSIKATNVNTRIVGNMQIQKEAQAAAQEGIETVISTDFTKLPTATSVSVDINDGGQAASTYVVSVAAPECTSVKPIKLSELDASNADDVPCYASGAAQNTGIEGAGPNGNSMCSNSNWDVNATATAPGVATTTTTTHQGIALRVALDAAC</sequence>
<dbReference type="Proteomes" id="UP001367030">
    <property type="component" value="Unassembled WGS sequence"/>
</dbReference>
<dbReference type="EMBL" id="JBBKZS010000027">
    <property type="protein sequence ID" value="MEJ8859349.1"/>
    <property type="molecule type" value="Genomic_DNA"/>
</dbReference>
<dbReference type="InterPro" id="IPR025746">
    <property type="entry name" value="PilX_N_dom"/>
</dbReference>
<accession>A0ABU8XHY0</accession>
<keyword evidence="3" id="KW-1185">Reference proteome</keyword>
<name>A0ABU8XHY0_9BURK</name>
<gene>
    <name evidence="2" type="ORF">WKW79_32605</name>
</gene>
<comment type="caution">
    <text evidence="2">The sequence shown here is derived from an EMBL/GenBank/DDBJ whole genome shotgun (WGS) entry which is preliminary data.</text>
</comment>